<proteinExistence type="predicted"/>
<dbReference type="PROSITE" id="PS50132">
    <property type="entry name" value="RGS"/>
    <property type="match status" value="1"/>
</dbReference>
<feature type="compositionally biased region" description="Basic and acidic residues" evidence="1">
    <location>
        <begin position="143"/>
        <end position="160"/>
    </location>
</feature>
<dbReference type="InterPro" id="IPR016137">
    <property type="entry name" value="RGS"/>
</dbReference>
<feature type="region of interest" description="Disordered" evidence="1">
    <location>
        <begin position="92"/>
        <end position="160"/>
    </location>
</feature>
<dbReference type="PANTHER" id="PTHR10845:SF259">
    <property type="entry name" value="RGS DOMAIN-CONTAINING PROTEIN-RELATED"/>
    <property type="match status" value="1"/>
</dbReference>
<organism evidence="3 4">
    <name type="scientific">Clavelina lepadiformis</name>
    <name type="common">Light-bulb sea squirt</name>
    <name type="synonym">Ascidia lepadiformis</name>
    <dbReference type="NCBI Taxonomy" id="159417"/>
    <lineage>
        <taxon>Eukaryota</taxon>
        <taxon>Metazoa</taxon>
        <taxon>Chordata</taxon>
        <taxon>Tunicata</taxon>
        <taxon>Ascidiacea</taxon>
        <taxon>Aplousobranchia</taxon>
        <taxon>Clavelinidae</taxon>
        <taxon>Clavelina</taxon>
    </lineage>
</organism>
<feature type="compositionally biased region" description="Polar residues" evidence="1">
    <location>
        <begin position="92"/>
        <end position="104"/>
    </location>
</feature>
<feature type="region of interest" description="Disordered" evidence="1">
    <location>
        <begin position="360"/>
        <end position="396"/>
    </location>
</feature>
<gene>
    <name evidence="3" type="ORF">CVLEPA_LOCUS2742</name>
</gene>
<evidence type="ECO:0000313" key="3">
    <source>
        <dbReference type="EMBL" id="CAK8672948.1"/>
    </source>
</evidence>
<dbReference type="Gene3D" id="1.10.167.10">
    <property type="entry name" value="Regulator of G-protein Signalling 4, domain 2"/>
    <property type="match status" value="1"/>
</dbReference>
<accession>A0ABP0F4I7</accession>
<keyword evidence="4" id="KW-1185">Reference proteome</keyword>
<dbReference type="EMBL" id="CAWYQH010000002">
    <property type="protein sequence ID" value="CAK8672948.1"/>
    <property type="molecule type" value="Genomic_DNA"/>
</dbReference>
<dbReference type="SMART" id="SM00315">
    <property type="entry name" value="RGS"/>
    <property type="match status" value="1"/>
</dbReference>
<dbReference type="PRINTS" id="PR01301">
    <property type="entry name" value="RGSPROTEIN"/>
</dbReference>
<feature type="compositionally biased region" description="Basic and acidic residues" evidence="1">
    <location>
        <begin position="122"/>
        <end position="135"/>
    </location>
</feature>
<dbReference type="InterPro" id="IPR036305">
    <property type="entry name" value="RGS_sf"/>
</dbReference>
<feature type="domain" description="RGS" evidence="2">
    <location>
        <begin position="223"/>
        <end position="342"/>
    </location>
</feature>
<feature type="compositionally biased region" description="Low complexity" evidence="1">
    <location>
        <begin position="370"/>
        <end position="389"/>
    </location>
</feature>
<name>A0ABP0F4I7_CLALP</name>
<dbReference type="InterPro" id="IPR044926">
    <property type="entry name" value="RGS_subdomain_2"/>
</dbReference>
<dbReference type="Proteomes" id="UP001642483">
    <property type="component" value="Unassembled WGS sequence"/>
</dbReference>
<comment type="caution">
    <text evidence="3">The sequence shown here is derived from an EMBL/GenBank/DDBJ whole genome shotgun (WGS) entry which is preliminary data.</text>
</comment>
<evidence type="ECO:0000256" key="1">
    <source>
        <dbReference type="SAM" id="MobiDB-lite"/>
    </source>
</evidence>
<dbReference type="Pfam" id="PF00615">
    <property type="entry name" value="RGS"/>
    <property type="match status" value="1"/>
</dbReference>
<sequence length="440" mass="50366">MDVWEICNYFYVSWPERLPWQRSKCCKFDEIRNKPDIWSIRQLPLKKFGKYKKLTTKREEERFLKNHPSELPLDKLSLSTEALDSSRRTTWYAGQNSSTSQTAEIDSFKRRSDQPASVKVESSSRPKTLESKLAKSDPQLSTRVKESPELRKQTRLSSDESPTKFGFVRLREKSSPFQKRSEKSVSVYGDSLVSSKKNRHRTGIFSSSVMRRPRNTLSSSPLSLTETLENKKFRTAFNDFLGSEYSSENLRFWTSCEKFRKMKSAEQRLREGRWIYSQYISPNAPHQINIDYITRRQVTLMFTSDEKIPSDIFDNAQRYVFAIMENDSFPRFINSNYYKEAICKKNAFESMFGGILAGSKSTGVGSPHKTGSSLKSNSNGNNNTGPSATESTGDNHSSKNVVVRRFSFGFKKTHSTKSESSGSIPDIDPNIFIPVQVSVA</sequence>
<evidence type="ECO:0000259" key="2">
    <source>
        <dbReference type="PROSITE" id="PS50132"/>
    </source>
</evidence>
<reference evidence="3 4" key="1">
    <citation type="submission" date="2024-02" db="EMBL/GenBank/DDBJ databases">
        <authorList>
            <person name="Daric V."/>
            <person name="Darras S."/>
        </authorList>
    </citation>
    <scope>NUCLEOTIDE SEQUENCE [LARGE SCALE GENOMIC DNA]</scope>
</reference>
<dbReference type="PANTHER" id="PTHR10845">
    <property type="entry name" value="REGULATOR OF G PROTEIN SIGNALING"/>
    <property type="match status" value="1"/>
</dbReference>
<dbReference type="SUPFAM" id="SSF48097">
    <property type="entry name" value="Regulator of G-protein signaling, RGS"/>
    <property type="match status" value="1"/>
</dbReference>
<evidence type="ECO:0000313" key="4">
    <source>
        <dbReference type="Proteomes" id="UP001642483"/>
    </source>
</evidence>
<protein>
    <recommendedName>
        <fullName evidence="2">RGS domain-containing protein</fullName>
    </recommendedName>
</protein>